<feature type="region of interest" description="Disordered" evidence="1">
    <location>
        <begin position="1"/>
        <end position="61"/>
    </location>
</feature>
<proteinExistence type="predicted"/>
<dbReference type="EMBL" id="HBNR01060684">
    <property type="protein sequence ID" value="CAE4629647.1"/>
    <property type="molecule type" value="Transcribed_RNA"/>
</dbReference>
<sequence>MLSEPAAKRPRTGGEGRSPAGQACAEEAPGIEAQAAGAKGEGTWDRQLSDASTAASDEEPVKERLALEPACGQSPASPVEERPATRQGPIGVFDWCSWGCMGGPEAATSDPEASGRRELLMLPEVHQPRTLRELLEYPLA</sequence>
<dbReference type="AlphaFoldDB" id="A0A7S4RZD8"/>
<organism evidence="2">
    <name type="scientific">Alexandrium monilatum</name>
    <dbReference type="NCBI Taxonomy" id="311494"/>
    <lineage>
        <taxon>Eukaryota</taxon>
        <taxon>Sar</taxon>
        <taxon>Alveolata</taxon>
        <taxon>Dinophyceae</taxon>
        <taxon>Gonyaulacales</taxon>
        <taxon>Pyrocystaceae</taxon>
        <taxon>Alexandrium</taxon>
    </lineage>
</organism>
<reference evidence="2" key="1">
    <citation type="submission" date="2021-01" db="EMBL/GenBank/DDBJ databases">
        <authorList>
            <person name="Corre E."/>
            <person name="Pelletier E."/>
            <person name="Niang G."/>
            <person name="Scheremetjew M."/>
            <person name="Finn R."/>
            <person name="Kale V."/>
            <person name="Holt S."/>
            <person name="Cochrane G."/>
            <person name="Meng A."/>
            <person name="Brown T."/>
            <person name="Cohen L."/>
        </authorList>
    </citation>
    <scope>NUCLEOTIDE SEQUENCE</scope>
    <source>
        <strain evidence="2">CCMP3105</strain>
    </source>
</reference>
<gene>
    <name evidence="2" type="ORF">AMON00008_LOCUS42699</name>
</gene>
<name>A0A7S4RZD8_9DINO</name>
<evidence type="ECO:0000313" key="2">
    <source>
        <dbReference type="EMBL" id="CAE4629647.1"/>
    </source>
</evidence>
<evidence type="ECO:0000256" key="1">
    <source>
        <dbReference type="SAM" id="MobiDB-lite"/>
    </source>
</evidence>
<accession>A0A7S4RZD8</accession>
<protein>
    <submittedName>
        <fullName evidence="2">Uncharacterized protein</fullName>
    </submittedName>
</protein>